<dbReference type="InterPro" id="IPR001128">
    <property type="entry name" value="Cyt_P450"/>
</dbReference>
<dbReference type="AlphaFoldDB" id="A0A182ST71"/>
<evidence type="ECO:0000256" key="8">
    <source>
        <dbReference type="ARBA" id="ARBA00022824"/>
    </source>
</evidence>
<keyword evidence="10 15" id="KW-0560">Oxidoreductase</keyword>
<reference evidence="16" key="2">
    <citation type="submission" date="2020-05" db="UniProtKB">
        <authorList>
            <consortium name="EnsemblMetazoa"/>
        </authorList>
    </citation>
    <scope>IDENTIFICATION</scope>
    <source>
        <strain evidence="16">maculatus3</strain>
    </source>
</reference>
<evidence type="ECO:0000256" key="2">
    <source>
        <dbReference type="ARBA" id="ARBA00003690"/>
    </source>
</evidence>
<evidence type="ECO:0000256" key="15">
    <source>
        <dbReference type="RuleBase" id="RU000461"/>
    </source>
</evidence>
<dbReference type="PRINTS" id="PR00385">
    <property type="entry name" value="P450"/>
</dbReference>
<evidence type="ECO:0008006" key="18">
    <source>
        <dbReference type="Google" id="ProtNLM"/>
    </source>
</evidence>
<evidence type="ECO:0000313" key="16">
    <source>
        <dbReference type="EnsemblMetazoa" id="AMAM012903-PA"/>
    </source>
</evidence>
<sequence length="182" mass="21079">YELAKNPDIQERLRQEINQAIDENEGQVTYDVAMSIQYLDNVINETLRKYPPVESLNRVPSVDYLIPGTKHVIPKRTLVQIPVHALQRDPEHYPDPERFDPDRFTVEQCKNRPAYTFLPFGEGPRMCIGMRFGMMQIKVGLVTLVRAFRFFPTVKTPERVVFDPKSFILSPAGGNYLRVEKL</sequence>
<evidence type="ECO:0000256" key="11">
    <source>
        <dbReference type="ARBA" id="ARBA00023004"/>
    </source>
</evidence>
<dbReference type="PRINTS" id="PR00465">
    <property type="entry name" value="EP450IV"/>
</dbReference>
<dbReference type="Proteomes" id="UP000075901">
    <property type="component" value="Unassembled WGS sequence"/>
</dbReference>
<evidence type="ECO:0000256" key="4">
    <source>
        <dbReference type="ARBA" id="ARBA00004406"/>
    </source>
</evidence>
<dbReference type="PANTHER" id="PTHR24292">
    <property type="entry name" value="CYTOCHROME P450"/>
    <property type="match status" value="1"/>
</dbReference>
<evidence type="ECO:0000256" key="12">
    <source>
        <dbReference type="ARBA" id="ARBA00023033"/>
    </source>
</evidence>
<comment type="subcellular location">
    <subcellularLocation>
        <location evidence="4">Endoplasmic reticulum membrane</location>
        <topology evidence="4">Peripheral membrane protein</topology>
    </subcellularLocation>
    <subcellularLocation>
        <location evidence="3">Microsome membrane</location>
        <topology evidence="3">Peripheral membrane protein</topology>
    </subcellularLocation>
</comment>
<keyword evidence="6 14" id="KW-0349">Heme</keyword>
<keyword evidence="13" id="KW-0472">Membrane</keyword>
<evidence type="ECO:0000256" key="1">
    <source>
        <dbReference type="ARBA" id="ARBA00001971"/>
    </source>
</evidence>
<evidence type="ECO:0000256" key="7">
    <source>
        <dbReference type="ARBA" id="ARBA00022723"/>
    </source>
</evidence>
<reference evidence="17" key="1">
    <citation type="submission" date="2013-09" db="EMBL/GenBank/DDBJ databases">
        <title>The Genome Sequence of Anopheles maculatus species B.</title>
        <authorList>
            <consortium name="The Broad Institute Genomics Platform"/>
            <person name="Neafsey D.E."/>
            <person name="Besansky N."/>
            <person name="Howell P."/>
            <person name="Walton C."/>
            <person name="Young S.K."/>
            <person name="Zeng Q."/>
            <person name="Gargeya S."/>
            <person name="Fitzgerald M."/>
            <person name="Haas B."/>
            <person name="Abouelleil A."/>
            <person name="Allen A.W."/>
            <person name="Alvarado L."/>
            <person name="Arachchi H.M."/>
            <person name="Berlin A.M."/>
            <person name="Chapman S.B."/>
            <person name="Gainer-Dewar J."/>
            <person name="Goldberg J."/>
            <person name="Griggs A."/>
            <person name="Gujja S."/>
            <person name="Hansen M."/>
            <person name="Howarth C."/>
            <person name="Imamovic A."/>
            <person name="Ireland A."/>
            <person name="Larimer J."/>
            <person name="McCowan C."/>
            <person name="Murphy C."/>
            <person name="Pearson M."/>
            <person name="Poon T.W."/>
            <person name="Priest M."/>
            <person name="Roberts A."/>
            <person name="Saif S."/>
            <person name="Shea T."/>
            <person name="Sisk P."/>
            <person name="Sykes S."/>
            <person name="Wortman J."/>
            <person name="Nusbaum C."/>
            <person name="Birren B."/>
        </authorList>
    </citation>
    <scope>NUCLEOTIDE SEQUENCE [LARGE SCALE GENOMIC DNA]</scope>
    <source>
        <strain evidence="17">maculatus3</strain>
    </source>
</reference>
<keyword evidence="7 14" id="KW-0479">Metal-binding</keyword>
<dbReference type="GO" id="GO:0020037">
    <property type="term" value="F:heme binding"/>
    <property type="evidence" value="ECO:0007669"/>
    <property type="project" value="InterPro"/>
</dbReference>
<evidence type="ECO:0000256" key="5">
    <source>
        <dbReference type="ARBA" id="ARBA00010617"/>
    </source>
</evidence>
<dbReference type="PROSITE" id="PS00086">
    <property type="entry name" value="CYTOCHROME_P450"/>
    <property type="match status" value="1"/>
</dbReference>
<feature type="binding site" description="axial binding residue" evidence="14">
    <location>
        <position position="127"/>
    </location>
    <ligand>
        <name>heme</name>
        <dbReference type="ChEBI" id="CHEBI:30413"/>
    </ligand>
    <ligandPart>
        <name>Fe</name>
        <dbReference type="ChEBI" id="CHEBI:18248"/>
    </ligandPart>
</feature>
<dbReference type="InterPro" id="IPR036396">
    <property type="entry name" value="Cyt_P450_sf"/>
</dbReference>
<name>A0A182ST71_9DIPT</name>
<dbReference type="SUPFAM" id="SSF48264">
    <property type="entry name" value="Cytochrome P450"/>
    <property type="match status" value="1"/>
</dbReference>
<proteinExistence type="inferred from homology"/>
<keyword evidence="11 14" id="KW-0408">Iron</keyword>
<keyword evidence="17" id="KW-1185">Reference proteome</keyword>
<dbReference type="GO" id="GO:0004497">
    <property type="term" value="F:monooxygenase activity"/>
    <property type="evidence" value="ECO:0007669"/>
    <property type="project" value="UniProtKB-KW"/>
</dbReference>
<dbReference type="InterPro" id="IPR017972">
    <property type="entry name" value="Cyt_P450_CS"/>
</dbReference>
<accession>A0A182ST71</accession>
<dbReference type="GO" id="GO:0005506">
    <property type="term" value="F:iron ion binding"/>
    <property type="evidence" value="ECO:0007669"/>
    <property type="project" value="InterPro"/>
</dbReference>
<dbReference type="EnsemblMetazoa" id="AMAM012903-RA">
    <property type="protein sequence ID" value="AMAM012903-PA"/>
    <property type="gene ID" value="AMAM012903"/>
</dbReference>
<protein>
    <recommendedName>
        <fullName evidence="18">Cytochrome P450</fullName>
    </recommendedName>
</protein>
<evidence type="ECO:0000256" key="13">
    <source>
        <dbReference type="ARBA" id="ARBA00023136"/>
    </source>
</evidence>
<evidence type="ECO:0000256" key="3">
    <source>
        <dbReference type="ARBA" id="ARBA00004174"/>
    </source>
</evidence>
<keyword evidence="9" id="KW-0492">Microsome</keyword>
<dbReference type="Gene3D" id="1.10.630.10">
    <property type="entry name" value="Cytochrome P450"/>
    <property type="match status" value="1"/>
</dbReference>
<comment type="similarity">
    <text evidence="5 15">Belongs to the cytochrome P450 family.</text>
</comment>
<evidence type="ECO:0000256" key="9">
    <source>
        <dbReference type="ARBA" id="ARBA00022848"/>
    </source>
</evidence>
<dbReference type="PANTHER" id="PTHR24292:SF100">
    <property type="entry name" value="CYTOCHROME P450 6A16, ISOFORM B-RELATED"/>
    <property type="match status" value="1"/>
</dbReference>
<evidence type="ECO:0000256" key="6">
    <source>
        <dbReference type="ARBA" id="ARBA00022617"/>
    </source>
</evidence>
<dbReference type="InterPro" id="IPR002403">
    <property type="entry name" value="Cyt_P450_E_grp-IV"/>
</dbReference>
<keyword evidence="12 15" id="KW-0503">Monooxygenase</keyword>
<dbReference type="Pfam" id="PF00067">
    <property type="entry name" value="p450"/>
    <property type="match status" value="1"/>
</dbReference>
<keyword evidence="8" id="KW-0256">Endoplasmic reticulum</keyword>
<dbReference type="GO" id="GO:0016705">
    <property type="term" value="F:oxidoreductase activity, acting on paired donors, with incorporation or reduction of molecular oxygen"/>
    <property type="evidence" value="ECO:0007669"/>
    <property type="project" value="InterPro"/>
</dbReference>
<evidence type="ECO:0000313" key="17">
    <source>
        <dbReference type="Proteomes" id="UP000075901"/>
    </source>
</evidence>
<comment type="cofactor">
    <cofactor evidence="1 14">
        <name>heme</name>
        <dbReference type="ChEBI" id="CHEBI:30413"/>
    </cofactor>
</comment>
<dbReference type="InterPro" id="IPR050476">
    <property type="entry name" value="Insect_CytP450_Detox"/>
</dbReference>
<evidence type="ECO:0000256" key="14">
    <source>
        <dbReference type="PIRSR" id="PIRSR602403-1"/>
    </source>
</evidence>
<evidence type="ECO:0000256" key="10">
    <source>
        <dbReference type="ARBA" id="ARBA00023002"/>
    </source>
</evidence>
<comment type="function">
    <text evidence="2">May be involved in the metabolism of insect hormones and in the breakdown of synthetic insecticides.</text>
</comment>
<organism evidence="16 17">
    <name type="scientific">Anopheles maculatus</name>
    <dbReference type="NCBI Taxonomy" id="74869"/>
    <lineage>
        <taxon>Eukaryota</taxon>
        <taxon>Metazoa</taxon>
        <taxon>Ecdysozoa</taxon>
        <taxon>Arthropoda</taxon>
        <taxon>Hexapoda</taxon>
        <taxon>Insecta</taxon>
        <taxon>Pterygota</taxon>
        <taxon>Neoptera</taxon>
        <taxon>Endopterygota</taxon>
        <taxon>Diptera</taxon>
        <taxon>Nematocera</taxon>
        <taxon>Culicoidea</taxon>
        <taxon>Culicidae</taxon>
        <taxon>Anophelinae</taxon>
        <taxon>Anopheles</taxon>
        <taxon>Anopheles maculatus group</taxon>
    </lineage>
</organism>
<dbReference type="VEuPathDB" id="VectorBase:AMAM012903"/>
<dbReference type="GO" id="GO:0005789">
    <property type="term" value="C:endoplasmic reticulum membrane"/>
    <property type="evidence" value="ECO:0007669"/>
    <property type="project" value="UniProtKB-SubCell"/>
</dbReference>